<dbReference type="PANTHER" id="PTHR47660">
    <property type="entry name" value="TRANSCRIPTION FACTOR WITH C2H2 AND ZN(2)-CYS(6) DNA BINDING DOMAIN (EUROFUNG)-RELATED-RELATED"/>
    <property type="match status" value="1"/>
</dbReference>
<reference evidence="7" key="1">
    <citation type="journal article" date="2020" name="Stud. Mycol.">
        <title>101 Dothideomycetes genomes: a test case for predicting lifestyles and emergence of pathogens.</title>
        <authorList>
            <person name="Haridas S."/>
            <person name="Albert R."/>
            <person name="Binder M."/>
            <person name="Bloem J."/>
            <person name="Labutti K."/>
            <person name="Salamov A."/>
            <person name="Andreopoulos B."/>
            <person name="Baker S."/>
            <person name="Barry K."/>
            <person name="Bills G."/>
            <person name="Bluhm B."/>
            <person name="Cannon C."/>
            <person name="Castanera R."/>
            <person name="Culley D."/>
            <person name="Daum C."/>
            <person name="Ezra D."/>
            <person name="Gonzalez J."/>
            <person name="Henrissat B."/>
            <person name="Kuo A."/>
            <person name="Liang C."/>
            <person name="Lipzen A."/>
            <person name="Lutzoni F."/>
            <person name="Magnuson J."/>
            <person name="Mondo S."/>
            <person name="Nolan M."/>
            <person name="Ohm R."/>
            <person name="Pangilinan J."/>
            <person name="Park H.-J."/>
            <person name="Ramirez L."/>
            <person name="Alfaro M."/>
            <person name="Sun H."/>
            <person name="Tritt A."/>
            <person name="Yoshinaga Y."/>
            <person name="Zwiers L.-H."/>
            <person name="Turgeon B."/>
            <person name="Goodwin S."/>
            <person name="Spatafora J."/>
            <person name="Crous P."/>
            <person name="Grigoriev I."/>
        </authorList>
    </citation>
    <scope>NUCLEOTIDE SEQUENCE</scope>
    <source>
        <strain evidence="7">CBS 109.77</strain>
    </source>
</reference>
<evidence type="ECO:0000256" key="2">
    <source>
        <dbReference type="ARBA" id="ARBA00022833"/>
    </source>
</evidence>
<dbReference type="PROSITE" id="PS50048">
    <property type="entry name" value="ZN2_CY6_FUNGAL_2"/>
    <property type="match status" value="1"/>
</dbReference>
<keyword evidence="5" id="KW-0539">Nucleus</keyword>
<dbReference type="PANTHER" id="PTHR47660:SF3">
    <property type="entry name" value="FINGER DOMAIN PROTEIN, PUTATIVE (AFU_ORTHOLOGUE AFUA_4G03310)-RELATED"/>
    <property type="match status" value="1"/>
</dbReference>
<dbReference type="SMART" id="SM00066">
    <property type="entry name" value="GAL4"/>
    <property type="match status" value="1"/>
</dbReference>
<accession>A0A6A6WY21</accession>
<evidence type="ECO:0000256" key="3">
    <source>
        <dbReference type="ARBA" id="ARBA00023015"/>
    </source>
</evidence>
<keyword evidence="4" id="KW-0804">Transcription</keyword>
<keyword evidence="1" id="KW-0479">Metal-binding</keyword>
<dbReference type="Pfam" id="PF00172">
    <property type="entry name" value="Zn_clus"/>
    <property type="match status" value="1"/>
</dbReference>
<dbReference type="Gene3D" id="4.10.240.10">
    <property type="entry name" value="Zn(2)-C6 fungal-type DNA-binding domain"/>
    <property type="match status" value="1"/>
</dbReference>
<keyword evidence="8" id="KW-1185">Reference proteome</keyword>
<evidence type="ECO:0000256" key="5">
    <source>
        <dbReference type="ARBA" id="ARBA00023242"/>
    </source>
</evidence>
<dbReference type="PROSITE" id="PS00463">
    <property type="entry name" value="ZN2_CY6_FUNGAL_1"/>
    <property type="match status" value="1"/>
</dbReference>
<evidence type="ECO:0000313" key="8">
    <source>
        <dbReference type="Proteomes" id="UP000799757"/>
    </source>
</evidence>
<dbReference type="CDD" id="cd00067">
    <property type="entry name" value="GAL4"/>
    <property type="match status" value="1"/>
</dbReference>
<dbReference type="InterPro" id="IPR001138">
    <property type="entry name" value="Zn2Cys6_DnaBD"/>
</dbReference>
<gene>
    <name evidence="7" type="ORF">K505DRAFT_328798</name>
</gene>
<dbReference type="GO" id="GO:0000981">
    <property type="term" value="F:DNA-binding transcription factor activity, RNA polymerase II-specific"/>
    <property type="evidence" value="ECO:0007669"/>
    <property type="project" value="InterPro"/>
</dbReference>
<dbReference type="InterPro" id="IPR036864">
    <property type="entry name" value="Zn2-C6_fun-type_DNA-bd_sf"/>
</dbReference>
<evidence type="ECO:0000256" key="1">
    <source>
        <dbReference type="ARBA" id="ARBA00022723"/>
    </source>
</evidence>
<organism evidence="7 8">
    <name type="scientific">Melanomma pulvis-pyrius CBS 109.77</name>
    <dbReference type="NCBI Taxonomy" id="1314802"/>
    <lineage>
        <taxon>Eukaryota</taxon>
        <taxon>Fungi</taxon>
        <taxon>Dikarya</taxon>
        <taxon>Ascomycota</taxon>
        <taxon>Pezizomycotina</taxon>
        <taxon>Dothideomycetes</taxon>
        <taxon>Pleosporomycetidae</taxon>
        <taxon>Pleosporales</taxon>
        <taxon>Melanommataceae</taxon>
        <taxon>Melanomma</taxon>
    </lineage>
</organism>
<dbReference type="OrthoDB" id="5423818at2759"/>
<name>A0A6A6WY21_9PLEO</name>
<keyword evidence="2" id="KW-0862">Zinc</keyword>
<protein>
    <recommendedName>
        <fullName evidence="6">Zn(2)-C6 fungal-type domain-containing protein</fullName>
    </recommendedName>
</protein>
<evidence type="ECO:0000256" key="4">
    <source>
        <dbReference type="ARBA" id="ARBA00023163"/>
    </source>
</evidence>
<sequence length="453" mass="51463">MSAPTGVPAFLGFCPICQKAFTKENSRHRHISYCRRTQAKNKGRPKSCVACSSSKTRCTFAKPQCARCESKGLSCVYIQLRQSNPNPNDAENSQPSALETSMSFEEPIGDLATTTLPLSDTLAIALPLESDDLLHDMTDLDQYMSFTSSTTSSHPFLSPICLSAAINPSPRPNDIAAPSKSRTALVRLNYQDLAVEYISDLTIYMLKSFPRMMLRRHTFPPFIHPYWHWSTLPEKLASCMSIAHLFEARTTETHPFLWRVIDAEEQRFREGTETMSTYDIQWASQALMIYIIMAIVDRESDHSARCQRQLKTLEALSLRHHALLDTGFCSTTEEARPSTTWDDWIFAESNRRIGCLWFLICRVFTTHDYPCPGFDTYEHIALVSPKTVWEARTQEEWLSEKAFHDISCPFQVFGELIEAKRRPNDAGNAQRLETWEAGTDKLGLMMNLAVAFV</sequence>
<dbReference type="PRINTS" id="PR00755">
    <property type="entry name" value="AFLATOXINBRP"/>
</dbReference>
<dbReference type="Proteomes" id="UP000799757">
    <property type="component" value="Unassembled WGS sequence"/>
</dbReference>
<dbReference type="EMBL" id="MU002200">
    <property type="protein sequence ID" value="KAF2788627.1"/>
    <property type="molecule type" value="Genomic_DNA"/>
</dbReference>
<keyword evidence="3" id="KW-0805">Transcription regulation</keyword>
<dbReference type="AlphaFoldDB" id="A0A6A6WY21"/>
<dbReference type="GO" id="GO:0008270">
    <property type="term" value="F:zinc ion binding"/>
    <property type="evidence" value="ECO:0007669"/>
    <property type="project" value="InterPro"/>
</dbReference>
<evidence type="ECO:0000259" key="6">
    <source>
        <dbReference type="PROSITE" id="PS50048"/>
    </source>
</evidence>
<proteinExistence type="predicted"/>
<dbReference type="SUPFAM" id="SSF57701">
    <property type="entry name" value="Zn2/Cys6 DNA-binding domain"/>
    <property type="match status" value="1"/>
</dbReference>
<evidence type="ECO:0000313" key="7">
    <source>
        <dbReference type="EMBL" id="KAF2788627.1"/>
    </source>
</evidence>
<feature type="domain" description="Zn(2)-C6 fungal-type" evidence="6">
    <location>
        <begin position="47"/>
        <end position="77"/>
    </location>
</feature>